<keyword evidence="1" id="KW-0812">Transmembrane</keyword>
<keyword evidence="1" id="KW-1133">Transmembrane helix</keyword>
<keyword evidence="1" id="KW-0472">Membrane</keyword>
<evidence type="ECO:0008006" key="4">
    <source>
        <dbReference type="Google" id="ProtNLM"/>
    </source>
</evidence>
<protein>
    <recommendedName>
        <fullName evidence="4">Small multi-drug export protein</fullName>
    </recommendedName>
</protein>
<evidence type="ECO:0000313" key="3">
    <source>
        <dbReference type="Proteomes" id="UP000448292"/>
    </source>
</evidence>
<evidence type="ECO:0000256" key="1">
    <source>
        <dbReference type="SAM" id="Phobius"/>
    </source>
</evidence>
<organism evidence="2 3">
    <name type="scientific">Oceanidesulfovibrio indonesiensis</name>
    <dbReference type="NCBI Taxonomy" id="54767"/>
    <lineage>
        <taxon>Bacteria</taxon>
        <taxon>Pseudomonadati</taxon>
        <taxon>Thermodesulfobacteriota</taxon>
        <taxon>Desulfovibrionia</taxon>
        <taxon>Desulfovibrionales</taxon>
        <taxon>Desulfovibrionaceae</taxon>
        <taxon>Oceanidesulfovibrio</taxon>
    </lineage>
</organism>
<dbReference type="EMBL" id="QMIE01000002">
    <property type="protein sequence ID" value="TVM19216.1"/>
    <property type="molecule type" value="Genomic_DNA"/>
</dbReference>
<dbReference type="Pfam" id="PF06695">
    <property type="entry name" value="Sm_multidrug_ex"/>
    <property type="match status" value="1"/>
</dbReference>
<dbReference type="InterPro" id="IPR009577">
    <property type="entry name" value="Sm_multidrug_ex"/>
</dbReference>
<accession>A0A7M3MHP7</accession>
<dbReference type="AlphaFoldDB" id="A0A7M3MHP7"/>
<dbReference type="Proteomes" id="UP000448292">
    <property type="component" value="Unassembled WGS sequence"/>
</dbReference>
<reference evidence="2 3" key="1">
    <citation type="submission" date="2018-06" db="EMBL/GenBank/DDBJ databases">
        <title>Complete genome of Desulfovibrio indonesiensis P37SLT.</title>
        <authorList>
            <person name="Crispim J.S."/>
            <person name="Vidigal P.M.P."/>
            <person name="Silva L.C.F."/>
            <person name="Laguardia C.N."/>
            <person name="Araujo L.C."/>
            <person name="Dias R.S."/>
            <person name="Sousa M.P."/>
            <person name="Paula S.O."/>
            <person name="Silva C."/>
        </authorList>
    </citation>
    <scope>NUCLEOTIDE SEQUENCE [LARGE SCALE GENOMIC DNA]</scope>
    <source>
        <strain evidence="2 3">P37SLT</strain>
    </source>
</reference>
<feature type="transmembrane region" description="Helical" evidence="1">
    <location>
        <begin position="92"/>
        <end position="119"/>
    </location>
</feature>
<sequence>MAASFPAYVILGRTGFIISSLALGVHPAVALAVSLALDWGQLTAYGLVLDRFCNPRKTRNRFARWIEKRRGRWQERLARDGWWSRLARTKPLLVMTVATVPVRGFGVLSATILAFMLGFSPARGTLAILSGALVGGAATLALYYGGVEIAHGL</sequence>
<keyword evidence="3" id="KW-1185">Reference proteome</keyword>
<name>A0A7M3MHP7_9BACT</name>
<proteinExistence type="predicted"/>
<gene>
    <name evidence="2" type="ORF">DPQ33_02320</name>
</gene>
<dbReference type="RefSeq" id="WP_144301574.1">
    <property type="nucleotide sequence ID" value="NZ_QMIE01000002.1"/>
</dbReference>
<feature type="transmembrane region" description="Helical" evidence="1">
    <location>
        <begin position="126"/>
        <end position="145"/>
    </location>
</feature>
<comment type="caution">
    <text evidence="2">The sequence shown here is derived from an EMBL/GenBank/DDBJ whole genome shotgun (WGS) entry which is preliminary data.</text>
</comment>
<evidence type="ECO:0000313" key="2">
    <source>
        <dbReference type="EMBL" id="TVM19216.1"/>
    </source>
</evidence>